<sequence length="205" mass="22186">MGLVAAHFSQVLQSQSACQFEKRTMKFGFVATVATIISTVSAVTGKLGDAKEVHDNCPRAIFRSFLRSDEVEGIVSFLPTSDGVGLTVVAEFSKLPTDDDKIMYHIHEKRLEGGSTNCTSTGGHLDPYQRGDEPPAEEGHPERAEVGDLSGKHGTLSGAPVVVSYVDKYLANRLDNPAYIGNHSVVVHRSDKTRIACSNIELVAW</sequence>
<evidence type="ECO:0000313" key="3">
    <source>
        <dbReference type="EMBL" id="CDP35115.1"/>
    </source>
</evidence>
<feature type="region of interest" description="Disordered" evidence="1">
    <location>
        <begin position="113"/>
        <end position="152"/>
    </location>
</feature>
<dbReference type="PhylomeDB" id="A0A060T1Z2"/>
<dbReference type="EMBL" id="HG937693">
    <property type="protein sequence ID" value="CDP35115.1"/>
    <property type="molecule type" value="Genomic_DNA"/>
</dbReference>
<evidence type="ECO:0000259" key="2">
    <source>
        <dbReference type="Pfam" id="PF00080"/>
    </source>
</evidence>
<accession>A0A060T1Z2</accession>
<dbReference type="Gene3D" id="2.60.40.200">
    <property type="entry name" value="Superoxide dismutase, copper/zinc binding domain"/>
    <property type="match status" value="1"/>
</dbReference>
<name>A0A060T1Z2_BLAAD</name>
<reference evidence="3" key="2">
    <citation type="submission" date="2014-06" db="EMBL/GenBank/DDBJ databases">
        <title>The complete genome of Blastobotrys (Arxula) adeninivorans LS3 - a yeast of biotechnological interest.</title>
        <authorList>
            <person name="Kunze G."/>
            <person name="Gaillardin C."/>
            <person name="Czernicka M."/>
            <person name="Durrens P."/>
            <person name="Martin T."/>
            <person name="Boer E."/>
            <person name="Gabaldon T."/>
            <person name="Cruz J."/>
            <person name="Talla E."/>
            <person name="Marck C."/>
            <person name="Goffeau A."/>
            <person name="Barbe V."/>
            <person name="Baret P."/>
            <person name="Baronian K."/>
            <person name="Beier S."/>
            <person name="Bleykasten C."/>
            <person name="Bode R."/>
            <person name="Casaregola S."/>
            <person name="Despons L."/>
            <person name="Fairhead C."/>
            <person name="Giersberg M."/>
            <person name="Gierski P."/>
            <person name="Hahnel U."/>
            <person name="Hartmann A."/>
            <person name="Jankowska D."/>
            <person name="Jubin C."/>
            <person name="Jung P."/>
            <person name="Lafontaine I."/>
            <person name="Leh-Louis V."/>
            <person name="Lemaire M."/>
            <person name="Marcet-Houben M."/>
            <person name="Mascher M."/>
            <person name="Morel G."/>
            <person name="Richard G.-F."/>
            <person name="Riechen J."/>
            <person name="Sacerdot C."/>
            <person name="Sarkar A."/>
            <person name="Savel G."/>
            <person name="Schacherer J."/>
            <person name="Sherman D."/>
            <person name="Straub M.-L."/>
            <person name="Stein N."/>
            <person name="Thierry A."/>
            <person name="Trautwein-Schult A."/>
            <person name="Westhof E."/>
            <person name="Worch S."/>
            <person name="Dujon B."/>
            <person name="Souciet J.-L."/>
            <person name="Wincker P."/>
            <person name="Scholz U."/>
            <person name="Neuveglise N."/>
        </authorList>
    </citation>
    <scope>NUCLEOTIDE SEQUENCE</scope>
    <source>
        <strain evidence="3">LS3</strain>
    </source>
</reference>
<reference evidence="3" key="1">
    <citation type="submission" date="2014-02" db="EMBL/GenBank/DDBJ databases">
        <authorList>
            <person name="Genoscope - CEA"/>
        </authorList>
    </citation>
    <scope>NUCLEOTIDE SEQUENCE</scope>
    <source>
        <strain evidence="3">LS3</strain>
    </source>
</reference>
<gene>
    <name evidence="3" type="ORF">GNLVRS02_ARAD1C27918g</name>
</gene>
<dbReference type="Pfam" id="PF00080">
    <property type="entry name" value="Sod_Cu"/>
    <property type="match status" value="1"/>
</dbReference>
<dbReference type="PANTHER" id="PTHR10003">
    <property type="entry name" value="SUPEROXIDE DISMUTASE CU-ZN -RELATED"/>
    <property type="match status" value="1"/>
</dbReference>
<dbReference type="InterPro" id="IPR024134">
    <property type="entry name" value="SOD_Cu/Zn_/chaperone"/>
</dbReference>
<feature type="compositionally biased region" description="Basic and acidic residues" evidence="1">
    <location>
        <begin position="127"/>
        <end position="146"/>
    </location>
</feature>
<proteinExistence type="predicted"/>
<protein>
    <submittedName>
        <fullName evidence="3">ARAD1C27918p</fullName>
    </submittedName>
</protein>
<organism evidence="3">
    <name type="scientific">Blastobotrys adeninivorans</name>
    <name type="common">Yeast</name>
    <name type="synonym">Arxula adeninivorans</name>
    <dbReference type="NCBI Taxonomy" id="409370"/>
    <lineage>
        <taxon>Eukaryota</taxon>
        <taxon>Fungi</taxon>
        <taxon>Dikarya</taxon>
        <taxon>Ascomycota</taxon>
        <taxon>Saccharomycotina</taxon>
        <taxon>Dipodascomycetes</taxon>
        <taxon>Dipodascales</taxon>
        <taxon>Trichomonascaceae</taxon>
        <taxon>Blastobotrys</taxon>
    </lineage>
</organism>
<dbReference type="SUPFAM" id="SSF49329">
    <property type="entry name" value="Cu,Zn superoxide dismutase-like"/>
    <property type="match status" value="1"/>
</dbReference>
<dbReference type="InterPro" id="IPR001424">
    <property type="entry name" value="SOD_Cu_Zn_dom"/>
</dbReference>
<evidence type="ECO:0000256" key="1">
    <source>
        <dbReference type="SAM" id="MobiDB-lite"/>
    </source>
</evidence>
<feature type="domain" description="Superoxide dismutase copper/zinc binding" evidence="2">
    <location>
        <begin position="71"/>
        <end position="191"/>
    </location>
</feature>
<dbReference type="GO" id="GO:0005507">
    <property type="term" value="F:copper ion binding"/>
    <property type="evidence" value="ECO:0007669"/>
    <property type="project" value="InterPro"/>
</dbReference>
<dbReference type="InterPro" id="IPR036423">
    <property type="entry name" value="SOD-like_Cu/Zn_dom_sf"/>
</dbReference>
<dbReference type="GO" id="GO:0006801">
    <property type="term" value="P:superoxide metabolic process"/>
    <property type="evidence" value="ECO:0007669"/>
    <property type="project" value="InterPro"/>
</dbReference>
<dbReference type="AlphaFoldDB" id="A0A060T1Z2"/>